<dbReference type="Proteomes" id="UP000199469">
    <property type="component" value="Unassembled WGS sequence"/>
</dbReference>
<dbReference type="RefSeq" id="WP_089792301.1">
    <property type="nucleotide sequence ID" value="NZ_FOIU01000001.1"/>
</dbReference>
<dbReference type="EMBL" id="FOIU01000001">
    <property type="protein sequence ID" value="SEW30881.1"/>
    <property type="molecule type" value="Genomic_DNA"/>
</dbReference>
<dbReference type="OrthoDB" id="1255236at2"/>
<accession>A0A1I0QTZ8</accession>
<reference evidence="2" key="1">
    <citation type="submission" date="2016-10" db="EMBL/GenBank/DDBJ databases">
        <authorList>
            <person name="Varghese N."/>
            <person name="Submissions S."/>
        </authorList>
    </citation>
    <scope>NUCLEOTIDE SEQUENCE [LARGE SCALE GENOMIC DNA]</scope>
    <source>
        <strain evidence="2">DSM 17724</strain>
    </source>
</reference>
<organism evidence="1 2">
    <name type="scientific">Chryseobacterium wanjuense</name>
    <dbReference type="NCBI Taxonomy" id="356305"/>
    <lineage>
        <taxon>Bacteria</taxon>
        <taxon>Pseudomonadati</taxon>
        <taxon>Bacteroidota</taxon>
        <taxon>Flavobacteriia</taxon>
        <taxon>Flavobacteriales</taxon>
        <taxon>Weeksellaceae</taxon>
        <taxon>Chryseobacterium group</taxon>
        <taxon>Chryseobacterium</taxon>
    </lineage>
</organism>
<proteinExistence type="predicted"/>
<evidence type="ECO:0000313" key="1">
    <source>
        <dbReference type="EMBL" id="SEW30881.1"/>
    </source>
</evidence>
<evidence type="ECO:0000313" key="2">
    <source>
        <dbReference type="Proteomes" id="UP000199469"/>
    </source>
</evidence>
<name>A0A1I0QTZ8_9FLAO</name>
<sequence>MTKEAFEKFLNQKEIYLKSSRTKSSDNQVLNIYAYILQHENKDSDWWIEDHGTNDIIRIIQRSDEDIFDRIKEDIFNWSGEQIELFAQTLLSNDFKDYKVNERIRLYLELFEIPRTDYDLYDIFYSANIDLKLAEKELLIQLAEKLKFSSVEELLNSV</sequence>
<keyword evidence="2" id="KW-1185">Reference proteome</keyword>
<dbReference type="AlphaFoldDB" id="A0A1I0QTZ8"/>
<gene>
    <name evidence="1" type="ORF">SAMN05421841_2174</name>
</gene>
<protein>
    <submittedName>
        <fullName evidence="1">Uncharacterized protein</fullName>
    </submittedName>
</protein>
<dbReference type="STRING" id="356305.SAMN05421841_2174"/>